<dbReference type="SUPFAM" id="SSF55961">
    <property type="entry name" value="Bet v1-like"/>
    <property type="match status" value="1"/>
</dbReference>
<sequence>MKTVEWKIHLSSSPEVVFEFLTTTNGREQFWAEKAPERDGVIHFLFPNGETYNSKILHIHPNQEFHIDYFNSNLKITVAPSEVMGTDLTLINEGVPDSEYLETHAGWVSVLLNLKAVVDFKSDLRNHNKNKTWDQNYADN</sequence>
<dbReference type="InterPro" id="IPR013538">
    <property type="entry name" value="ASHA1/2-like_C"/>
</dbReference>
<protein>
    <submittedName>
        <fullName evidence="3">SRPBCC domain-containing protein</fullName>
    </submittedName>
</protein>
<dbReference type="Pfam" id="PF08327">
    <property type="entry name" value="AHSA1"/>
    <property type="match status" value="1"/>
</dbReference>
<dbReference type="Gene3D" id="3.30.530.20">
    <property type="match status" value="1"/>
</dbReference>
<dbReference type="Proteomes" id="UP000662783">
    <property type="component" value="Chromosome"/>
</dbReference>
<gene>
    <name evidence="3" type="ORF">JR347_07735</name>
</gene>
<accession>A0A975A202</accession>
<dbReference type="KEGG" id="fuv:JR347_07735"/>
<comment type="similarity">
    <text evidence="1">Belongs to the AHA1 family.</text>
</comment>
<organism evidence="3 4">
    <name type="scientific">Fulvivirga lutea</name>
    <dbReference type="NCBI Taxonomy" id="2810512"/>
    <lineage>
        <taxon>Bacteria</taxon>
        <taxon>Pseudomonadati</taxon>
        <taxon>Bacteroidota</taxon>
        <taxon>Cytophagia</taxon>
        <taxon>Cytophagales</taxon>
        <taxon>Fulvivirgaceae</taxon>
        <taxon>Fulvivirga</taxon>
    </lineage>
</organism>
<evidence type="ECO:0000313" key="3">
    <source>
        <dbReference type="EMBL" id="QSE98964.1"/>
    </source>
</evidence>
<dbReference type="RefSeq" id="WP_205723478.1">
    <property type="nucleotide sequence ID" value="NZ_CP070608.1"/>
</dbReference>
<evidence type="ECO:0000313" key="4">
    <source>
        <dbReference type="Proteomes" id="UP000662783"/>
    </source>
</evidence>
<evidence type="ECO:0000259" key="2">
    <source>
        <dbReference type="Pfam" id="PF08327"/>
    </source>
</evidence>
<dbReference type="AlphaFoldDB" id="A0A975A202"/>
<feature type="domain" description="Activator of Hsp90 ATPase homologue 1/2-like C-terminal" evidence="2">
    <location>
        <begin position="13"/>
        <end position="118"/>
    </location>
</feature>
<reference evidence="3" key="1">
    <citation type="submission" date="2021-02" db="EMBL/GenBank/DDBJ databases">
        <title>Fulvivirga sp. S481 isolated from sea water.</title>
        <authorList>
            <person name="Bae S.S."/>
            <person name="Baek K."/>
        </authorList>
    </citation>
    <scope>NUCLEOTIDE SEQUENCE</scope>
    <source>
        <strain evidence="3">S481</strain>
    </source>
</reference>
<evidence type="ECO:0000256" key="1">
    <source>
        <dbReference type="ARBA" id="ARBA00006817"/>
    </source>
</evidence>
<proteinExistence type="inferred from homology"/>
<dbReference type="EMBL" id="CP070608">
    <property type="protein sequence ID" value="QSE98964.1"/>
    <property type="molecule type" value="Genomic_DNA"/>
</dbReference>
<dbReference type="InterPro" id="IPR023393">
    <property type="entry name" value="START-like_dom_sf"/>
</dbReference>
<keyword evidence="4" id="KW-1185">Reference proteome</keyword>
<name>A0A975A202_9BACT</name>